<dbReference type="EMBL" id="DQAY01000059">
    <property type="protein sequence ID" value="HCO23442.1"/>
    <property type="molecule type" value="Genomic_DNA"/>
</dbReference>
<evidence type="ECO:0000313" key="2">
    <source>
        <dbReference type="Proteomes" id="UP000263642"/>
    </source>
</evidence>
<protein>
    <submittedName>
        <fullName evidence="1">Uncharacterized protein</fullName>
    </submittedName>
</protein>
<evidence type="ECO:0000313" key="1">
    <source>
        <dbReference type="EMBL" id="HCO23442.1"/>
    </source>
</evidence>
<organism evidence="1 2">
    <name type="scientific">Gimesia maris</name>
    <dbReference type="NCBI Taxonomy" id="122"/>
    <lineage>
        <taxon>Bacteria</taxon>
        <taxon>Pseudomonadati</taxon>
        <taxon>Planctomycetota</taxon>
        <taxon>Planctomycetia</taxon>
        <taxon>Planctomycetales</taxon>
        <taxon>Planctomycetaceae</taxon>
        <taxon>Gimesia</taxon>
    </lineage>
</organism>
<accession>A0A3D3R5T6</accession>
<dbReference type="AlphaFoldDB" id="A0A3D3R5T6"/>
<comment type="caution">
    <text evidence="1">The sequence shown here is derived from an EMBL/GenBank/DDBJ whole genome shotgun (WGS) entry which is preliminary data.</text>
</comment>
<sequence length="82" mass="9173">MQLLIKPDGDVRCLYDEMLDLQGLGHLQIERGSHVEPDADGQWMADLSPVAGPLLGPFPNRSAALDAEREWLEAHWLPADRQ</sequence>
<gene>
    <name evidence="1" type="ORF">DIT97_10430</name>
</gene>
<proteinExistence type="predicted"/>
<name>A0A3D3R5T6_9PLAN</name>
<reference evidence="1 2" key="1">
    <citation type="journal article" date="2018" name="Nat. Biotechnol.">
        <title>A standardized bacterial taxonomy based on genome phylogeny substantially revises the tree of life.</title>
        <authorList>
            <person name="Parks D.H."/>
            <person name="Chuvochina M."/>
            <person name="Waite D.W."/>
            <person name="Rinke C."/>
            <person name="Skarshewski A."/>
            <person name="Chaumeil P.A."/>
            <person name="Hugenholtz P."/>
        </authorList>
    </citation>
    <scope>NUCLEOTIDE SEQUENCE [LARGE SCALE GENOMIC DNA]</scope>
    <source>
        <strain evidence="1">UBA9375</strain>
    </source>
</reference>
<dbReference type="Proteomes" id="UP000263642">
    <property type="component" value="Unassembled WGS sequence"/>
</dbReference>